<dbReference type="Proteomes" id="UP000325902">
    <property type="component" value="Unassembled WGS sequence"/>
</dbReference>
<evidence type="ECO:0000313" key="3">
    <source>
        <dbReference type="Proteomes" id="UP000325902"/>
    </source>
</evidence>
<reference evidence="2 3" key="1">
    <citation type="journal article" date="2019" name="Sci. Rep.">
        <title>A multi-omics analysis of the grapevine pathogen Lasiodiplodia theobromae reveals that temperature affects the expression of virulence- and pathogenicity-related genes.</title>
        <authorList>
            <person name="Felix C."/>
            <person name="Meneses R."/>
            <person name="Goncalves M.F.M."/>
            <person name="Tilleman L."/>
            <person name="Duarte A.S."/>
            <person name="Jorrin-Novo J.V."/>
            <person name="Van de Peer Y."/>
            <person name="Deforce D."/>
            <person name="Van Nieuwerburgh F."/>
            <person name="Esteves A.C."/>
            <person name="Alves A."/>
        </authorList>
    </citation>
    <scope>NUCLEOTIDE SEQUENCE [LARGE SCALE GENOMIC DNA]</scope>
    <source>
        <strain evidence="2 3">LA-SOL3</strain>
    </source>
</reference>
<name>A0A5N5CV05_9PEZI</name>
<proteinExistence type="predicted"/>
<sequence>MLYGGSGGQVLGALLDPFERNDSDGPPSYDELALTSPSPPPHRRKRLAPTPTSPPPAKRHSTTAAPRSSATLESMKQELAGLTAKVVELQGHLERQSTKGNSVEDDSVPRRLEHLETEFVSFKSKLESIEGMLQEKVEDIKETVRCQAMDDFEEILDERIGDAREETSGEINYQLDEMLTDIKGEMQQFVKEELRELIDERLEEVVNGCLESYSFYAQRN</sequence>
<feature type="compositionally biased region" description="Polar residues" evidence="1">
    <location>
        <begin position="62"/>
        <end position="74"/>
    </location>
</feature>
<feature type="region of interest" description="Disordered" evidence="1">
    <location>
        <begin position="1"/>
        <end position="77"/>
    </location>
</feature>
<protein>
    <submittedName>
        <fullName evidence="2">Uncharacterized protein</fullName>
    </submittedName>
</protein>
<evidence type="ECO:0000313" key="2">
    <source>
        <dbReference type="EMBL" id="KAB2569174.1"/>
    </source>
</evidence>
<accession>A0A5N5CV05</accession>
<dbReference type="EMBL" id="VCHE01000219">
    <property type="protein sequence ID" value="KAB2569174.1"/>
    <property type="molecule type" value="Genomic_DNA"/>
</dbReference>
<dbReference type="AlphaFoldDB" id="A0A5N5CV05"/>
<organism evidence="2 3">
    <name type="scientific">Lasiodiplodia theobromae</name>
    <dbReference type="NCBI Taxonomy" id="45133"/>
    <lineage>
        <taxon>Eukaryota</taxon>
        <taxon>Fungi</taxon>
        <taxon>Dikarya</taxon>
        <taxon>Ascomycota</taxon>
        <taxon>Pezizomycotina</taxon>
        <taxon>Dothideomycetes</taxon>
        <taxon>Dothideomycetes incertae sedis</taxon>
        <taxon>Botryosphaeriales</taxon>
        <taxon>Botryosphaeriaceae</taxon>
        <taxon>Lasiodiplodia</taxon>
    </lineage>
</organism>
<evidence type="ECO:0000256" key="1">
    <source>
        <dbReference type="SAM" id="MobiDB-lite"/>
    </source>
</evidence>
<gene>
    <name evidence="2" type="ORF">DBV05_g12151</name>
</gene>
<keyword evidence="3" id="KW-1185">Reference proteome</keyword>
<comment type="caution">
    <text evidence="2">The sequence shown here is derived from an EMBL/GenBank/DDBJ whole genome shotgun (WGS) entry which is preliminary data.</text>
</comment>
<feature type="compositionally biased region" description="Gly residues" evidence="1">
    <location>
        <begin position="1"/>
        <end position="10"/>
    </location>
</feature>